<dbReference type="Proteomes" id="UP000550787">
    <property type="component" value="Unassembled WGS sequence"/>
</dbReference>
<dbReference type="PANTHER" id="PTHR46577">
    <property type="entry name" value="HTH-TYPE TRANSCRIPTIONAL REGULATORY PROTEIN GABR"/>
    <property type="match status" value="1"/>
</dbReference>
<evidence type="ECO:0000256" key="5">
    <source>
        <dbReference type="ARBA" id="ARBA00023163"/>
    </source>
</evidence>
<dbReference type="InterPro" id="IPR036390">
    <property type="entry name" value="WH_DNA-bd_sf"/>
</dbReference>
<keyword evidence="5" id="KW-0804">Transcription</keyword>
<dbReference type="PANTHER" id="PTHR46577:SF1">
    <property type="entry name" value="HTH-TYPE TRANSCRIPTIONAL REGULATORY PROTEIN GABR"/>
    <property type="match status" value="1"/>
</dbReference>
<dbReference type="InterPro" id="IPR004839">
    <property type="entry name" value="Aminotransferase_I/II_large"/>
</dbReference>
<dbReference type="CDD" id="cd00609">
    <property type="entry name" value="AAT_like"/>
    <property type="match status" value="1"/>
</dbReference>
<dbReference type="InterPro" id="IPR036388">
    <property type="entry name" value="WH-like_DNA-bd_sf"/>
</dbReference>
<dbReference type="CDD" id="cd07377">
    <property type="entry name" value="WHTH_GntR"/>
    <property type="match status" value="1"/>
</dbReference>
<dbReference type="Gene3D" id="1.10.10.10">
    <property type="entry name" value="Winged helix-like DNA-binding domain superfamily/Winged helix DNA-binding domain"/>
    <property type="match status" value="1"/>
</dbReference>
<evidence type="ECO:0000313" key="8">
    <source>
        <dbReference type="Proteomes" id="UP000550787"/>
    </source>
</evidence>
<proteinExistence type="inferred from homology"/>
<dbReference type="InterPro" id="IPR015421">
    <property type="entry name" value="PyrdxlP-dep_Trfase_major"/>
</dbReference>
<dbReference type="SMART" id="SM00345">
    <property type="entry name" value="HTH_GNTR"/>
    <property type="match status" value="1"/>
</dbReference>
<comment type="caution">
    <text evidence="7">The sequence shown here is derived from an EMBL/GenBank/DDBJ whole genome shotgun (WGS) entry which is preliminary data.</text>
</comment>
<name>A0A7W4NP06_GLUDI</name>
<evidence type="ECO:0000313" key="7">
    <source>
        <dbReference type="EMBL" id="MBB2157860.1"/>
    </source>
</evidence>
<keyword evidence="3" id="KW-0805">Transcription regulation</keyword>
<evidence type="ECO:0000256" key="2">
    <source>
        <dbReference type="ARBA" id="ARBA00022898"/>
    </source>
</evidence>
<keyword evidence="7" id="KW-0032">Aminotransferase</keyword>
<keyword evidence="4" id="KW-0238">DNA-binding</keyword>
<evidence type="ECO:0000256" key="3">
    <source>
        <dbReference type="ARBA" id="ARBA00023015"/>
    </source>
</evidence>
<feature type="domain" description="HTH gntR-type" evidence="6">
    <location>
        <begin position="16"/>
        <end position="84"/>
    </location>
</feature>
<dbReference type="Pfam" id="PF00155">
    <property type="entry name" value="Aminotran_1_2"/>
    <property type="match status" value="1"/>
</dbReference>
<dbReference type="SUPFAM" id="SSF46785">
    <property type="entry name" value="Winged helix' DNA-binding domain"/>
    <property type="match status" value="1"/>
</dbReference>
<dbReference type="InterPro" id="IPR000524">
    <property type="entry name" value="Tscrpt_reg_HTH_GntR"/>
</dbReference>
<evidence type="ECO:0000256" key="1">
    <source>
        <dbReference type="ARBA" id="ARBA00005384"/>
    </source>
</evidence>
<dbReference type="GO" id="GO:0030170">
    <property type="term" value="F:pyridoxal phosphate binding"/>
    <property type="evidence" value="ECO:0007669"/>
    <property type="project" value="InterPro"/>
</dbReference>
<sequence>MEFAVAWCPRLPTGPGPLYDRLADAIQQDIVSGKLDVGSKLPPHRDLAHALGVSVGTIAKAYAEAERRGLVNAHVGRGSFIRSTLRGGSIPPRMPSLRPAGTRTGVIDLRCNTPPPVALSDALQDSLGALSLYEGLEAAVRYIQGSGLRSIRTVAADWLRRRHGIDRPADDLVQCNGGQHGIALVFSAVARPGDTILCESSTFYGARVAAEQLGLRLRGVSMDAEGMMPDALERAILESRSKLLFTIPTLHNPTTRTLGRNRREEIARIARQHDVTIFEDDAYHAYADAQERPPPIATFAPERTFYLASISKGLCPGLRLAFLVLPAGLGSEQIMRAVRALGYCPPALGGLIFSRWVENGTADRIAAEVQRECAVRLNIARSILGPHIAAPGAARTPHLWLPMPALDAERVVARALRADVEITPPDVSAVSGDADTGIRLCLGATESSEALESALTAVRTAIEGDERRRNEGII</sequence>
<dbReference type="Gene3D" id="3.90.1150.10">
    <property type="entry name" value="Aspartate Aminotransferase, domain 1"/>
    <property type="match status" value="1"/>
</dbReference>
<comment type="similarity">
    <text evidence="1">In the C-terminal section; belongs to the class-I pyridoxal-phosphate-dependent aminotransferase family.</text>
</comment>
<dbReference type="GO" id="GO:0003700">
    <property type="term" value="F:DNA-binding transcription factor activity"/>
    <property type="evidence" value="ECO:0007669"/>
    <property type="project" value="InterPro"/>
</dbReference>
<dbReference type="Pfam" id="PF00392">
    <property type="entry name" value="GntR"/>
    <property type="match status" value="1"/>
</dbReference>
<dbReference type="GO" id="GO:0003677">
    <property type="term" value="F:DNA binding"/>
    <property type="evidence" value="ECO:0007669"/>
    <property type="project" value="UniProtKB-KW"/>
</dbReference>
<evidence type="ECO:0000256" key="4">
    <source>
        <dbReference type="ARBA" id="ARBA00023125"/>
    </source>
</evidence>
<dbReference type="GO" id="GO:0008483">
    <property type="term" value="F:transaminase activity"/>
    <property type="evidence" value="ECO:0007669"/>
    <property type="project" value="UniProtKB-KW"/>
</dbReference>
<accession>A0A7W4NP06</accession>
<reference evidence="7 8" key="1">
    <citation type="submission" date="2020-04" db="EMBL/GenBank/DDBJ databases">
        <title>Description of novel Gluconacetobacter.</title>
        <authorList>
            <person name="Sombolestani A."/>
        </authorList>
    </citation>
    <scope>NUCLEOTIDE SEQUENCE [LARGE SCALE GENOMIC DNA]</scope>
    <source>
        <strain evidence="7 8">LMG 7603</strain>
    </source>
</reference>
<dbReference type="InterPro" id="IPR051446">
    <property type="entry name" value="HTH_trans_reg/aminotransferase"/>
</dbReference>
<dbReference type="Gene3D" id="3.40.640.10">
    <property type="entry name" value="Type I PLP-dependent aspartate aminotransferase-like (Major domain)"/>
    <property type="match status" value="1"/>
</dbReference>
<dbReference type="InterPro" id="IPR015424">
    <property type="entry name" value="PyrdxlP-dep_Trfase"/>
</dbReference>
<keyword evidence="2" id="KW-0663">Pyridoxal phosphate</keyword>
<dbReference type="SUPFAM" id="SSF53383">
    <property type="entry name" value="PLP-dependent transferases"/>
    <property type="match status" value="1"/>
</dbReference>
<dbReference type="InterPro" id="IPR015422">
    <property type="entry name" value="PyrdxlP-dep_Trfase_small"/>
</dbReference>
<dbReference type="RefSeq" id="WP_183116410.1">
    <property type="nucleotide sequence ID" value="NZ_JABEQG010000045.1"/>
</dbReference>
<evidence type="ECO:0000259" key="6">
    <source>
        <dbReference type="PROSITE" id="PS50949"/>
    </source>
</evidence>
<dbReference type="EMBL" id="JABEQG010000045">
    <property type="protein sequence ID" value="MBB2157860.1"/>
    <property type="molecule type" value="Genomic_DNA"/>
</dbReference>
<keyword evidence="7" id="KW-0808">Transferase</keyword>
<protein>
    <submittedName>
        <fullName evidence="7">PLP-dependent aminotransferase family protein</fullName>
    </submittedName>
</protein>
<dbReference type="PROSITE" id="PS50949">
    <property type="entry name" value="HTH_GNTR"/>
    <property type="match status" value="1"/>
</dbReference>
<organism evidence="7 8">
    <name type="scientific">Gluconacetobacter diazotrophicus</name>
    <name type="common">Acetobacter diazotrophicus</name>
    <dbReference type="NCBI Taxonomy" id="33996"/>
    <lineage>
        <taxon>Bacteria</taxon>
        <taxon>Pseudomonadati</taxon>
        <taxon>Pseudomonadota</taxon>
        <taxon>Alphaproteobacteria</taxon>
        <taxon>Acetobacterales</taxon>
        <taxon>Acetobacteraceae</taxon>
        <taxon>Gluconacetobacter</taxon>
    </lineage>
</organism>
<gene>
    <name evidence="7" type="ORF">HLH33_16390</name>
</gene>
<dbReference type="AlphaFoldDB" id="A0A7W4NP06"/>